<gene>
    <name evidence="1" type="ORF">Vadar_028564</name>
</gene>
<dbReference type="EMBL" id="CM037157">
    <property type="protein sequence ID" value="KAH7850150.1"/>
    <property type="molecule type" value="Genomic_DNA"/>
</dbReference>
<keyword evidence="2" id="KW-1185">Reference proteome</keyword>
<evidence type="ECO:0000313" key="2">
    <source>
        <dbReference type="Proteomes" id="UP000828048"/>
    </source>
</evidence>
<organism evidence="1 2">
    <name type="scientific">Vaccinium darrowii</name>
    <dbReference type="NCBI Taxonomy" id="229202"/>
    <lineage>
        <taxon>Eukaryota</taxon>
        <taxon>Viridiplantae</taxon>
        <taxon>Streptophyta</taxon>
        <taxon>Embryophyta</taxon>
        <taxon>Tracheophyta</taxon>
        <taxon>Spermatophyta</taxon>
        <taxon>Magnoliopsida</taxon>
        <taxon>eudicotyledons</taxon>
        <taxon>Gunneridae</taxon>
        <taxon>Pentapetalae</taxon>
        <taxon>asterids</taxon>
        <taxon>Ericales</taxon>
        <taxon>Ericaceae</taxon>
        <taxon>Vaccinioideae</taxon>
        <taxon>Vaccinieae</taxon>
        <taxon>Vaccinium</taxon>
    </lineage>
</organism>
<evidence type="ECO:0000313" key="1">
    <source>
        <dbReference type="EMBL" id="KAH7850150.1"/>
    </source>
</evidence>
<comment type="caution">
    <text evidence="1">The sequence shown here is derived from an EMBL/GenBank/DDBJ whole genome shotgun (WGS) entry which is preliminary data.</text>
</comment>
<name>A0ACB7Y9A2_9ERIC</name>
<sequence>MTKMPPISRPLQPHLRSTSLINLPQIDPWNDNFESPNKYFITQKSSDEEEPNFHGKGLYEEVDMDYSTYEAEHSSDSNTCQEFHDGSLQQATSPWESPDYELSDLARNNQADDIFMRSLLEEGPTGVDNMHGSFNFIPEFGYGVLPTALLTDMVVESDYDPHPSHLFGTGSLKHVKTHAFSPSMNWEHGEVLPCNLRQKDDTALKALVARFAASSEVDMNGLVNEETSMEASILHDLEGAMVQMSEKTRICFRDAFYRLAKNSEQYVENHSQSGDLISDELPQLTIHDKTLRLESMKTMESKTNSVDRAVANLLFSKMDSEKEPTGTSVQCNYSLSPTQLPHYPQHTSLVGDAEVPVFSKEKQREMQVQVEIGRK</sequence>
<proteinExistence type="predicted"/>
<reference evidence="1 2" key="1">
    <citation type="journal article" date="2021" name="Hortic Res">
        <title>High-quality reference genome and annotation aids understanding of berry development for evergreen blueberry (Vaccinium darrowii).</title>
        <authorList>
            <person name="Yu J."/>
            <person name="Hulse-Kemp A.M."/>
            <person name="Babiker E."/>
            <person name="Staton M."/>
        </authorList>
    </citation>
    <scope>NUCLEOTIDE SEQUENCE [LARGE SCALE GENOMIC DNA]</scope>
    <source>
        <strain evidence="2">cv. NJ 8807/NJ 8810</strain>
        <tissue evidence="1">Young leaf</tissue>
    </source>
</reference>
<protein>
    <submittedName>
        <fullName evidence="1">Uncharacterized protein</fullName>
    </submittedName>
</protein>
<dbReference type="Proteomes" id="UP000828048">
    <property type="component" value="Chromosome 7"/>
</dbReference>
<accession>A0ACB7Y9A2</accession>